<comment type="caution">
    <text evidence="2">The sequence shown here is derived from an EMBL/GenBank/DDBJ whole genome shotgun (WGS) entry which is preliminary data.</text>
</comment>
<gene>
    <name evidence="2" type="ORF">F7725_026827</name>
</gene>
<accession>A0A7J5X846</accession>
<dbReference type="PANTHER" id="PTHR46599:SF3">
    <property type="entry name" value="PIGGYBAC TRANSPOSABLE ELEMENT-DERIVED PROTEIN 4"/>
    <property type="match status" value="1"/>
</dbReference>
<feature type="compositionally biased region" description="Basic and acidic residues" evidence="1">
    <location>
        <begin position="227"/>
        <end position="239"/>
    </location>
</feature>
<dbReference type="EMBL" id="JAAKFY010000027">
    <property type="protein sequence ID" value="KAF3833162.1"/>
    <property type="molecule type" value="Genomic_DNA"/>
</dbReference>
<feature type="region of interest" description="Disordered" evidence="1">
    <location>
        <begin position="227"/>
        <end position="246"/>
    </location>
</feature>
<feature type="region of interest" description="Disordered" evidence="1">
    <location>
        <begin position="258"/>
        <end position="296"/>
    </location>
</feature>
<keyword evidence="3" id="KW-1185">Reference proteome</keyword>
<dbReference type="Proteomes" id="UP000518266">
    <property type="component" value="Unassembled WGS sequence"/>
</dbReference>
<proteinExistence type="predicted"/>
<dbReference type="OrthoDB" id="118105at2759"/>
<reference evidence="2 3" key="1">
    <citation type="submission" date="2020-03" db="EMBL/GenBank/DDBJ databases">
        <title>Dissostichus mawsoni Genome sequencing and assembly.</title>
        <authorList>
            <person name="Park H."/>
        </authorList>
    </citation>
    <scope>NUCLEOTIDE SEQUENCE [LARGE SCALE GENOMIC DNA]</scope>
    <source>
        <strain evidence="2">DM0001</strain>
        <tissue evidence="2">Muscle</tissue>
    </source>
</reference>
<dbReference type="AlphaFoldDB" id="A0A7J5X846"/>
<organism evidence="2 3">
    <name type="scientific">Dissostichus mawsoni</name>
    <name type="common">Antarctic cod</name>
    <dbReference type="NCBI Taxonomy" id="36200"/>
    <lineage>
        <taxon>Eukaryota</taxon>
        <taxon>Metazoa</taxon>
        <taxon>Chordata</taxon>
        <taxon>Craniata</taxon>
        <taxon>Vertebrata</taxon>
        <taxon>Euteleostomi</taxon>
        <taxon>Actinopterygii</taxon>
        <taxon>Neopterygii</taxon>
        <taxon>Teleostei</taxon>
        <taxon>Neoteleostei</taxon>
        <taxon>Acanthomorphata</taxon>
        <taxon>Eupercaria</taxon>
        <taxon>Perciformes</taxon>
        <taxon>Notothenioidei</taxon>
        <taxon>Nototheniidae</taxon>
        <taxon>Dissostichus</taxon>
    </lineage>
</organism>
<dbReference type="PANTHER" id="PTHR46599">
    <property type="entry name" value="PIGGYBAC TRANSPOSABLE ELEMENT-DERIVED PROTEIN 4"/>
    <property type="match status" value="1"/>
</dbReference>
<protein>
    <submittedName>
        <fullName evidence="2">Uncharacterized protein</fullName>
    </submittedName>
</protein>
<name>A0A7J5X846_DISMA</name>
<sequence>MAPRKRLYKLEDAVEMVFADSPSDDGDLLQPQSDPDYEFRERPVSNDFWITAINICLIRATTCIRSAYSCPRAINIQATLPDVCTTAQQKKRESIEKSCKSQEAWPRWVFLFQNDRGRTRVAQQRGEGPNTRATEVHASQVPGLALDTTAPWSPLQLFRLFFSHAVVHTIIANTNTHALNRLQGGKKYPWKVLTFKDFYIFLDAEVDSSDSEADSWRDEEEYDHRIDPFEDKKMREGMHKPLSPSVGLLQPRVARGCSFQKKGQTNASPPDKRRGRGKGKKTSLTPEEPGAVWNGPEVPDTAQQLPHFCPKRAPGVQGFVGVEYTPAQIFRHFFNNQAVNIICKNTNKNAEKEQAKGKKFVWEELKPVKFLMYVGLDVHGTPKTAKSKRLLEEGITLSVFSFLLLS</sequence>
<evidence type="ECO:0000313" key="3">
    <source>
        <dbReference type="Proteomes" id="UP000518266"/>
    </source>
</evidence>
<evidence type="ECO:0000256" key="1">
    <source>
        <dbReference type="SAM" id="MobiDB-lite"/>
    </source>
</evidence>
<evidence type="ECO:0000313" key="2">
    <source>
        <dbReference type="EMBL" id="KAF3833162.1"/>
    </source>
</evidence>